<evidence type="ECO:0000313" key="9">
    <source>
        <dbReference type="EMBL" id="KAL0343870.1"/>
    </source>
</evidence>
<feature type="domain" description="HTH myb-type" evidence="8">
    <location>
        <begin position="206"/>
        <end position="261"/>
    </location>
</feature>
<dbReference type="SUPFAM" id="SSF46689">
    <property type="entry name" value="Homeodomain-like"/>
    <property type="match status" value="1"/>
</dbReference>
<reference evidence="9" key="1">
    <citation type="submission" date="2020-06" db="EMBL/GenBank/DDBJ databases">
        <authorList>
            <person name="Li T."/>
            <person name="Hu X."/>
            <person name="Zhang T."/>
            <person name="Song X."/>
            <person name="Zhang H."/>
            <person name="Dai N."/>
            <person name="Sheng W."/>
            <person name="Hou X."/>
            <person name="Wei L."/>
        </authorList>
    </citation>
    <scope>NUCLEOTIDE SEQUENCE</scope>
    <source>
        <strain evidence="9">G01</strain>
        <tissue evidence="9">Leaf</tissue>
    </source>
</reference>
<evidence type="ECO:0000256" key="3">
    <source>
        <dbReference type="ARBA" id="ARBA00023015"/>
    </source>
</evidence>
<dbReference type="CDD" id="cd00167">
    <property type="entry name" value="SANT"/>
    <property type="match status" value="2"/>
</dbReference>
<dbReference type="PROSITE" id="PS51294">
    <property type="entry name" value="HTH_MYB"/>
    <property type="match status" value="2"/>
</dbReference>
<feature type="domain" description="HTH myb-type" evidence="8">
    <location>
        <begin position="262"/>
        <end position="312"/>
    </location>
</feature>
<keyword evidence="3" id="KW-0805">Transcription regulation</keyword>
<evidence type="ECO:0000259" key="8">
    <source>
        <dbReference type="PROSITE" id="PS51294"/>
    </source>
</evidence>
<dbReference type="GO" id="GO:0005634">
    <property type="term" value="C:nucleus"/>
    <property type="evidence" value="ECO:0007669"/>
    <property type="project" value="UniProtKB-SubCell"/>
</dbReference>
<evidence type="ECO:0000259" key="7">
    <source>
        <dbReference type="PROSITE" id="PS50090"/>
    </source>
</evidence>
<protein>
    <submittedName>
        <fullName evidence="9">Transcription factor</fullName>
    </submittedName>
</protein>
<comment type="subcellular location">
    <subcellularLocation>
        <location evidence="1">Nucleus</location>
    </subcellularLocation>
</comment>
<dbReference type="GO" id="GO:0000978">
    <property type="term" value="F:RNA polymerase II cis-regulatory region sequence-specific DNA binding"/>
    <property type="evidence" value="ECO:0007669"/>
    <property type="project" value="TreeGrafter"/>
</dbReference>
<proteinExistence type="predicted"/>
<dbReference type="PANTHER" id="PTHR45614:SF277">
    <property type="entry name" value="HOMEODOMAIN-LIKE PROTEIN-RELATED"/>
    <property type="match status" value="1"/>
</dbReference>
<dbReference type="SMART" id="SM00717">
    <property type="entry name" value="SANT"/>
    <property type="match status" value="2"/>
</dbReference>
<evidence type="ECO:0000256" key="4">
    <source>
        <dbReference type="ARBA" id="ARBA00023125"/>
    </source>
</evidence>
<evidence type="ECO:0000256" key="2">
    <source>
        <dbReference type="ARBA" id="ARBA00022737"/>
    </source>
</evidence>
<organism evidence="9">
    <name type="scientific">Sesamum angustifolium</name>
    <dbReference type="NCBI Taxonomy" id="2727405"/>
    <lineage>
        <taxon>Eukaryota</taxon>
        <taxon>Viridiplantae</taxon>
        <taxon>Streptophyta</taxon>
        <taxon>Embryophyta</taxon>
        <taxon>Tracheophyta</taxon>
        <taxon>Spermatophyta</taxon>
        <taxon>Magnoliopsida</taxon>
        <taxon>eudicotyledons</taxon>
        <taxon>Gunneridae</taxon>
        <taxon>Pentapetalae</taxon>
        <taxon>asterids</taxon>
        <taxon>lamiids</taxon>
        <taxon>Lamiales</taxon>
        <taxon>Pedaliaceae</taxon>
        <taxon>Sesamum</taxon>
    </lineage>
</organism>
<evidence type="ECO:0000256" key="6">
    <source>
        <dbReference type="ARBA" id="ARBA00023242"/>
    </source>
</evidence>
<gene>
    <name evidence="9" type="ORF">Sangu_1274400</name>
</gene>
<dbReference type="PANTHER" id="PTHR45614">
    <property type="entry name" value="MYB PROTEIN-RELATED"/>
    <property type="match status" value="1"/>
</dbReference>
<dbReference type="InterPro" id="IPR009057">
    <property type="entry name" value="Homeodomain-like_sf"/>
</dbReference>
<evidence type="ECO:0000256" key="1">
    <source>
        <dbReference type="ARBA" id="ARBA00004123"/>
    </source>
</evidence>
<sequence length="453" mass="51133">MLTGLPVKPSQALPQSILADMEMTKIMWISVEKQTPFFLLTLLNNSLSSQILILTFCPLFPVNNSFFLPFFPSAPFVGVYISMQQQTAINLRQCHQEHAGFAAYKGSNGLIDRTLLPVLSKGFSADAFKDPVHVLELKSKPRGGRGSMDFSVMKGCNIRVSEDCSYNNVQEEVEKAAMGGYSENFSKINNGKNPSESCKKIEPEQTKFRARGHWTPSEDAKLRKLVALYGPQNWNLIAEKLEGRSGKSCRLRWYNQLDPKINKRAFTEAEEERLMEAHRVYGNRWALISRLFPGRTDNAVKNHWHVLTARKYREKPRSYVKREWSMDQQPDLGRRSMEKSSSNCAANFAEMQSYCANQVSGSSNDHFTGGISFLNLYSGCDNRSWHMRREIKESSKHMHLSLPYSPVSTSEISFAAPISPGSTSVADHYQGSSHFLQKTETPVFIDFLGVGAI</sequence>
<dbReference type="GO" id="GO:0000981">
    <property type="term" value="F:DNA-binding transcription factor activity, RNA polymerase II-specific"/>
    <property type="evidence" value="ECO:0007669"/>
    <property type="project" value="TreeGrafter"/>
</dbReference>
<keyword evidence="6" id="KW-0539">Nucleus</keyword>
<accession>A0AAW2NLY4</accession>
<dbReference type="Pfam" id="PF13921">
    <property type="entry name" value="Myb_DNA-bind_6"/>
    <property type="match status" value="1"/>
</dbReference>
<dbReference type="AlphaFoldDB" id="A0AAW2NLY4"/>
<dbReference type="InterPro" id="IPR001005">
    <property type="entry name" value="SANT/Myb"/>
</dbReference>
<keyword evidence="5" id="KW-0804">Transcription</keyword>
<feature type="domain" description="Myb-like" evidence="7">
    <location>
        <begin position="206"/>
        <end position="257"/>
    </location>
</feature>
<dbReference type="PROSITE" id="PS50090">
    <property type="entry name" value="MYB_LIKE"/>
    <property type="match status" value="2"/>
</dbReference>
<keyword evidence="4" id="KW-0238">DNA-binding</keyword>
<comment type="caution">
    <text evidence="9">The sequence shown here is derived from an EMBL/GenBank/DDBJ whole genome shotgun (WGS) entry which is preliminary data.</text>
</comment>
<dbReference type="FunFam" id="1.10.10.60:FF:000060">
    <property type="entry name" value="MYB transcription factor"/>
    <property type="match status" value="1"/>
</dbReference>
<feature type="domain" description="Myb-like" evidence="7">
    <location>
        <begin position="258"/>
        <end position="308"/>
    </location>
</feature>
<name>A0AAW2NLY4_9LAMI</name>
<dbReference type="InterPro" id="IPR017930">
    <property type="entry name" value="Myb_dom"/>
</dbReference>
<keyword evidence="2" id="KW-0677">Repeat</keyword>
<dbReference type="EMBL" id="JACGWK010000007">
    <property type="protein sequence ID" value="KAL0343870.1"/>
    <property type="molecule type" value="Genomic_DNA"/>
</dbReference>
<evidence type="ECO:0000256" key="5">
    <source>
        <dbReference type="ARBA" id="ARBA00023163"/>
    </source>
</evidence>
<dbReference type="Gene3D" id="1.10.10.60">
    <property type="entry name" value="Homeodomain-like"/>
    <property type="match status" value="2"/>
</dbReference>
<reference evidence="9" key="2">
    <citation type="journal article" date="2024" name="Plant">
        <title>Genomic evolution and insights into agronomic trait innovations of Sesamum species.</title>
        <authorList>
            <person name="Miao H."/>
            <person name="Wang L."/>
            <person name="Qu L."/>
            <person name="Liu H."/>
            <person name="Sun Y."/>
            <person name="Le M."/>
            <person name="Wang Q."/>
            <person name="Wei S."/>
            <person name="Zheng Y."/>
            <person name="Lin W."/>
            <person name="Duan Y."/>
            <person name="Cao H."/>
            <person name="Xiong S."/>
            <person name="Wang X."/>
            <person name="Wei L."/>
            <person name="Li C."/>
            <person name="Ma Q."/>
            <person name="Ju M."/>
            <person name="Zhao R."/>
            <person name="Li G."/>
            <person name="Mu C."/>
            <person name="Tian Q."/>
            <person name="Mei H."/>
            <person name="Zhang T."/>
            <person name="Gao T."/>
            <person name="Zhang H."/>
        </authorList>
    </citation>
    <scope>NUCLEOTIDE SEQUENCE</scope>
    <source>
        <strain evidence="9">G01</strain>
    </source>
</reference>
<dbReference type="InterPro" id="IPR050560">
    <property type="entry name" value="MYB_TF"/>
</dbReference>